<feature type="region of interest" description="Disordered" evidence="3">
    <location>
        <begin position="432"/>
        <end position="452"/>
    </location>
</feature>
<keyword evidence="2" id="KW-0175">Coiled coil</keyword>
<gene>
    <name evidence="4" type="ORF">BCV70DRAFT_202740</name>
</gene>
<proteinExistence type="inferred from homology"/>
<dbReference type="AlphaFoldDB" id="A0A317XGV3"/>
<dbReference type="GO" id="GO:0005829">
    <property type="term" value="C:cytosol"/>
    <property type="evidence" value="ECO:0007669"/>
    <property type="project" value="TreeGrafter"/>
</dbReference>
<dbReference type="STRING" id="1882483.A0A317XGV3"/>
<dbReference type="EMBL" id="KZ819205">
    <property type="protein sequence ID" value="PWY97564.1"/>
    <property type="molecule type" value="Genomic_DNA"/>
</dbReference>
<evidence type="ECO:0000256" key="2">
    <source>
        <dbReference type="SAM" id="Coils"/>
    </source>
</evidence>
<name>A0A317XGV3_9BASI</name>
<evidence type="ECO:0000256" key="1">
    <source>
        <dbReference type="ARBA" id="ARBA00009078"/>
    </source>
</evidence>
<dbReference type="PANTHER" id="PTHR21531">
    <property type="entry name" value="LOW-TEMPERATURE VIABILITY PROTEIN LTV1-RELATED"/>
    <property type="match status" value="1"/>
</dbReference>
<feature type="compositionally biased region" description="Basic and acidic residues" evidence="3">
    <location>
        <begin position="733"/>
        <end position="752"/>
    </location>
</feature>
<feature type="region of interest" description="Disordered" evidence="3">
    <location>
        <begin position="640"/>
        <end position="798"/>
    </location>
</feature>
<dbReference type="InParanoid" id="A0A317XGV3"/>
<feature type="compositionally biased region" description="Acidic residues" evidence="3">
    <location>
        <begin position="432"/>
        <end position="449"/>
    </location>
</feature>
<evidence type="ECO:0000313" key="5">
    <source>
        <dbReference type="Proteomes" id="UP000246740"/>
    </source>
</evidence>
<evidence type="ECO:0000256" key="3">
    <source>
        <dbReference type="SAM" id="MobiDB-lite"/>
    </source>
</evidence>
<feature type="compositionally biased region" description="Basic and acidic residues" evidence="3">
    <location>
        <begin position="772"/>
        <end position="786"/>
    </location>
</feature>
<feature type="compositionally biased region" description="Low complexity" evidence="3">
    <location>
        <begin position="155"/>
        <end position="179"/>
    </location>
</feature>
<dbReference type="OrthoDB" id="5852896at2759"/>
<comment type="similarity">
    <text evidence="1">Belongs to the LTV1 family.</text>
</comment>
<feature type="coiled-coil region" evidence="2">
    <location>
        <begin position="275"/>
        <end position="302"/>
    </location>
</feature>
<dbReference type="GO" id="GO:0000056">
    <property type="term" value="P:ribosomal small subunit export from nucleus"/>
    <property type="evidence" value="ECO:0007669"/>
    <property type="project" value="TreeGrafter"/>
</dbReference>
<organism evidence="4 5">
    <name type="scientific">Testicularia cyperi</name>
    <dbReference type="NCBI Taxonomy" id="1882483"/>
    <lineage>
        <taxon>Eukaryota</taxon>
        <taxon>Fungi</taxon>
        <taxon>Dikarya</taxon>
        <taxon>Basidiomycota</taxon>
        <taxon>Ustilaginomycotina</taxon>
        <taxon>Ustilaginomycetes</taxon>
        <taxon>Ustilaginales</taxon>
        <taxon>Anthracoideaceae</taxon>
        <taxon>Testicularia</taxon>
    </lineage>
</organism>
<accession>A0A317XGV3</accession>
<feature type="region of interest" description="Disordered" evidence="3">
    <location>
        <begin position="128"/>
        <end position="180"/>
    </location>
</feature>
<dbReference type="InterPro" id="IPR007307">
    <property type="entry name" value="Ltv1"/>
</dbReference>
<dbReference type="Proteomes" id="UP000246740">
    <property type="component" value="Unassembled WGS sequence"/>
</dbReference>
<dbReference type="PANTHER" id="PTHR21531:SF0">
    <property type="entry name" value="PROTEIN LTV1 HOMOLOG"/>
    <property type="match status" value="1"/>
</dbReference>
<reference evidence="4 5" key="1">
    <citation type="journal article" date="2018" name="Mol. Biol. Evol.">
        <title>Broad Genomic Sampling Reveals a Smut Pathogenic Ancestry of the Fungal Clade Ustilaginomycotina.</title>
        <authorList>
            <person name="Kijpornyongpan T."/>
            <person name="Mondo S.J."/>
            <person name="Barry K."/>
            <person name="Sandor L."/>
            <person name="Lee J."/>
            <person name="Lipzen A."/>
            <person name="Pangilinan J."/>
            <person name="LaButti K."/>
            <person name="Hainaut M."/>
            <person name="Henrissat B."/>
            <person name="Grigoriev I.V."/>
            <person name="Spatafora J.W."/>
            <person name="Aime M.C."/>
        </authorList>
    </citation>
    <scope>NUCLEOTIDE SEQUENCE [LARGE SCALE GENOMIC DNA]</scope>
    <source>
        <strain evidence="4 5">MCA 3645</strain>
    </source>
</reference>
<evidence type="ECO:0000313" key="4">
    <source>
        <dbReference type="EMBL" id="PWY97564.1"/>
    </source>
</evidence>
<evidence type="ECO:0008006" key="6">
    <source>
        <dbReference type="Google" id="ProtNLM"/>
    </source>
</evidence>
<keyword evidence="5" id="KW-1185">Reference proteome</keyword>
<sequence>MPKKASKSKSIWRSADAQHFQLVHRSQRDPLINDPEAGAHVLKSFDPANQARRTGKGKTRAQLEEDTSVAFDKLGRPVRSNVGEAANYGIYFDDTEYDYMQHLRPIHDDENLKRGGENVDEEIDTILISASKQKPKSSTKDGGFSLKPGGDDNDNNNNNQIASSSAGPSSSSGGTKSAGLQLPASVLPSQKEMPFSYTSHLNVEPSLQGFQPDMDPHLRQALEALDDEAFVDDELDDDFFGEVVRDGTWDGVVRDEDRWRDQAPEGDEAIWADPALRAQRELEEVGEENMSLEARVALFKKQQEAARSEALSSAKGKGKGKGRRADDGDDDDEGRDELRSLRAGSQAGTMYTAGGSVLGKKGKPGALARRAASTKAPSIGGGSTAWSMSSSAMFRNKGLSDLDDRFAKIGRDYGIRDEDDDFDDELDALEEEQEFEDDEGGMVDSDGEESGQVVTREDFEGIMDEFLEKYDVKHGKMQESLGGVDATPLQKLTLLREAMGRARIDGKEWAGKGVDEGKGSGSLGDYEDYDSPDEDLVDPVPRSHAREKWDVETIQTTKTNVENHPRTISAGESVFGGISNSNASGSVFRPKGLGMDGSSGAKRGAGMLGAGMAPSMTSFTSQRPSAAAFLNSEDRLPKIRINPRTGFPEIVGYTKPAAPRGSKAAHANGNGSLVEDDGRGPPAADSTGDRDGDSDTEGSGSGSGSDTDRAQDSDADSDATESGNAPTLPSIVAKRDRNESKQDRKARKEAVKLNKRQRKSRKAQTKAAFASEKSRQNKAESGRKLAEGSGPASAMRLL</sequence>
<feature type="region of interest" description="Disordered" evidence="3">
    <location>
        <begin position="307"/>
        <end position="365"/>
    </location>
</feature>
<feature type="compositionally biased region" description="Basic residues" evidence="3">
    <location>
        <begin position="753"/>
        <end position="764"/>
    </location>
</feature>
<dbReference type="GO" id="GO:0042274">
    <property type="term" value="P:ribosomal small subunit biogenesis"/>
    <property type="evidence" value="ECO:0007669"/>
    <property type="project" value="InterPro"/>
</dbReference>
<dbReference type="FunCoup" id="A0A317XGV3">
    <property type="interactions" value="271"/>
</dbReference>
<protein>
    <recommendedName>
        <fullName evidence="6">LTV-domain-containing protein</fullName>
    </recommendedName>
</protein>
<dbReference type="GO" id="GO:0030688">
    <property type="term" value="C:preribosome, small subunit precursor"/>
    <property type="evidence" value="ECO:0007669"/>
    <property type="project" value="TreeGrafter"/>
</dbReference>
<dbReference type="GO" id="GO:0005634">
    <property type="term" value="C:nucleus"/>
    <property type="evidence" value="ECO:0007669"/>
    <property type="project" value="TreeGrafter"/>
</dbReference>
<feature type="region of interest" description="Disordered" evidence="3">
    <location>
        <begin position="510"/>
        <end position="532"/>
    </location>
</feature>
<dbReference type="Pfam" id="PF04180">
    <property type="entry name" value="LTV"/>
    <property type="match status" value="1"/>
</dbReference>